<dbReference type="PROSITE" id="PS51257">
    <property type="entry name" value="PROKAR_LIPOPROTEIN"/>
    <property type="match status" value="1"/>
</dbReference>
<reference evidence="3" key="1">
    <citation type="journal article" date="2019" name="Int. J. Syst. Evol. Microbiol.">
        <title>The Global Catalogue of Microorganisms (GCM) 10K type strain sequencing project: providing services to taxonomists for standard genome sequencing and annotation.</title>
        <authorList>
            <consortium name="The Broad Institute Genomics Platform"/>
            <consortium name="The Broad Institute Genome Sequencing Center for Infectious Disease"/>
            <person name="Wu L."/>
            <person name="Ma J."/>
        </authorList>
    </citation>
    <scope>NUCLEOTIDE SEQUENCE [LARGE SCALE GENOMIC DNA]</scope>
    <source>
        <strain evidence="3">DT43</strain>
    </source>
</reference>
<dbReference type="InterPro" id="IPR027279">
    <property type="entry name" value="D_amino_pept/lipop_sf"/>
</dbReference>
<dbReference type="EMBL" id="JBHSOJ010000033">
    <property type="protein sequence ID" value="MFC5632089.1"/>
    <property type="molecule type" value="Genomic_DNA"/>
</dbReference>
<name>A0ABW0UGU1_9STRE</name>
<comment type="caution">
    <text evidence="2">The sequence shown here is derived from an EMBL/GenBank/DDBJ whole genome shotgun (WGS) entry which is preliminary data.</text>
</comment>
<gene>
    <name evidence="2" type="ORF">ACFPQ3_11205</name>
</gene>
<organism evidence="2 3">
    <name type="scientific">Streptococcus caledonicus</name>
    <dbReference type="NCBI Taxonomy" id="2614158"/>
    <lineage>
        <taxon>Bacteria</taxon>
        <taxon>Bacillati</taxon>
        <taxon>Bacillota</taxon>
        <taxon>Bacilli</taxon>
        <taxon>Lactobacillales</taxon>
        <taxon>Streptococcaceae</taxon>
        <taxon>Streptococcus</taxon>
    </lineage>
</organism>
<proteinExistence type="predicted"/>
<evidence type="ECO:0000313" key="3">
    <source>
        <dbReference type="Proteomes" id="UP001596110"/>
    </source>
</evidence>
<feature type="chain" id="PRO_5047068347" description="Lipoprotein" evidence="1">
    <location>
        <begin position="28"/>
        <end position="126"/>
    </location>
</feature>
<keyword evidence="3" id="KW-1185">Reference proteome</keyword>
<accession>A0ABW0UGU1</accession>
<dbReference type="Proteomes" id="UP001596110">
    <property type="component" value="Unassembled WGS sequence"/>
</dbReference>
<dbReference type="RefSeq" id="WP_232323198.1">
    <property type="nucleotide sequence ID" value="NZ_JBHSOJ010000033.1"/>
</dbReference>
<dbReference type="Gene3D" id="2.40.128.50">
    <property type="match status" value="1"/>
</dbReference>
<sequence>MKITKCLRYVILSVIGVCILTACGAKNDNGTYVYQVDAPHVNGRYDEGEATWEVTTEIDGETGSLTFETLSDDCNDKDSQKLTVDQDRKTLTAENDGSTVDYTIEGNVLTLDTDDSRLKQAKFVKE</sequence>
<protein>
    <recommendedName>
        <fullName evidence="4">Lipoprotein</fullName>
    </recommendedName>
</protein>
<keyword evidence="1" id="KW-0732">Signal</keyword>
<feature type="signal peptide" evidence="1">
    <location>
        <begin position="1"/>
        <end position="27"/>
    </location>
</feature>
<evidence type="ECO:0000256" key="1">
    <source>
        <dbReference type="SAM" id="SignalP"/>
    </source>
</evidence>
<evidence type="ECO:0000313" key="2">
    <source>
        <dbReference type="EMBL" id="MFC5632089.1"/>
    </source>
</evidence>
<evidence type="ECO:0008006" key="4">
    <source>
        <dbReference type="Google" id="ProtNLM"/>
    </source>
</evidence>